<gene>
    <name evidence="4" type="ORF">WMO37_07415</name>
</gene>
<keyword evidence="2" id="KW-1133">Transmembrane helix</keyword>
<feature type="region of interest" description="Disordered" evidence="1">
    <location>
        <begin position="207"/>
        <end position="234"/>
    </location>
</feature>
<keyword evidence="5" id="KW-1185">Reference proteome</keyword>
<comment type="caution">
    <text evidence="4">The sequence shown here is derived from an EMBL/GenBank/DDBJ whole genome shotgun (WGS) entry which is preliminary data.</text>
</comment>
<feature type="domain" description="DUF4236" evidence="3">
    <location>
        <begin position="3"/>
        <end position="56"/>
    </location>
</feature>
<feature type="region of interest" description="Disordered" evidence="1">
    <location>
        <begin position="60"/>
        <end position="87"/>
    </location>
</feature>
<reference evidence="4" key="1">
    <citation type="submission" date="2024-03" db="EMBL/GenBank/DDBJ databases">
        <title>Human intestinal bacterial collection.</title>
        <authorList>
            <person name="Pauvert C."/>
            <person name="Hitch T.C.A."/>
            <person name="Clavel T."/>
        </authorList>
    </citation>
    <scope>NUCLEOTIDE SEQUENCE [LARGE SCALE GENOMIC DNA]</scope>
    <source>
        <strain evidence="4">CLA-AA-H89B</strain>
    </source>
</reference>
<evidence type="ECO:0000313" key="5">
    <source>
        <dbReference type="Proteomes" id="UP001546774"/>
    </source>
</evidence>
<evidence type="ECO:0000313" key="4">
    <source>
        <dbReference type="EMBL" id="MEQ2554846.1"/>
    </source>
</evidence>
<dbReference type="Proteomes" id="UP001546774">
    <property type="component" value="Unassembled WGS sequence"/>
</dbReference>
<feature type="compositionally biased region" description="Acidic residues" evidence="1">
    <location>
        <begin position="207"/>
        <end position="229"/>
    </location>
</feature>
<dbReference type="InterPro" id="IPR025330">
    <property type="entry name" value="DUF4236"/>
</dbReference>
<sequence length="281" mass="30655">MSLRFRKSFKIAPGVKLNLNKKSTSVTFGGKGFHHTISSSGRKTTSVGIPGTGLYYQDVSTSGNSHSSGNSGTTNNQEYDNNDNNYNGGDKKHHPILLWFLLLFIPPAGLIYLWTNKIQYSRRKRTILSAIFGFYAICWICAFIPGSGSDNSTSTTALVQEQTTTAVQPELQSTVSTTTAAIENTTAIIESSAETATEPDIIVAQENENDAEPEVEPETEAVTEPETEPATERTTAEKLVWITATGNHYHSKKTCGNSKSSHQVPLSEAEARNLTPCQHCY</sequence>
<dbReference type="EMBL" id="JBBMFS010000005">
    <property type="protein sequence ID" value="MEQ2554846.1"/>
    <property type="molecule type" value="Genomic_DNA"/>
</dbReference>
<keyword evidence="2" id="KW-0812">Transmembrane</keyword>
<evidence type="ECO:0000259" key="3">
    <source>
        <dbReference type="Pfam" id="PF14020"/>
    </source>
</evidence>
<evidence type="ECO:0000256" key="1">
    <source>
        <dbReference type="SAM" id="MobiDB-lite"/>
    </source>
</evidence>
<accession>A0ABV1H6B1</accession>
<evidence type="ECO:0000256" key="2">
    <source>
        <dbReference type="SAM" id="Phobius"/>
    </source>
</evidence>
<feature type="transmembrane region" description="Helical" evidence="2">
    <location>
        <begin position="96"/>
        <end position="115"/>
    </location>
</feature>
<proteinExistence type="predicted"/>
<name>A0ABV1H6B1_9FIRM</name>
<keyword evidence="2" id="KW-0472">Membrane</keyword>
<dbReference type="Pfam" id="PF14020">
    <property type="entry name" value="DUF4236"/>
    <property type="match status" value="1"/>
</dbReference>
<protein>
    <submittedName>
        <fullName evidence="4">DUF4236 domain-containing protein</fullName>
    </submittedName>
</protein>
<organism evidence="4 5">
    <name type="scientific">Lachnospira intestinalis</name>
    <dbReference type="NCBI Taxonomy" id="3133158"/>
    <lineage>
        <taxon>Bacteria</taxon>
        <taxon>Bacillati</taxon>
        <taxon>Bacillota</taxon>
        <taxon>Clostridia</taxon>
        <taxon>Lachnospirales</taxon>
        <taxon>Lachnospiraceae</taxon>
        <taxon>Lachnospira</taxon>
    </lineage>
</organism>
<feature type="transmembrane region" description="Helical" evidence="2">
    <location>
        <begin position="127"/>
        <end position="146"/>
    </location>
</feature>